<feature type="signal peptide" evidence="2">
    <location>
        <begin position="1"/>
        <end position="21"/>
    </location>
</feature>
<keyword evidence="1 2" id="KW-0732">Signal</keyword>
<organism evidence="4 5">
    <name type="scientific">Terrimonas ginsenosidimutans</name>
    <dbReference type="NCBI Taxonomy" id="2908004"/>
    <lineage>
        <taxon>Bacteria</taxon>
        <taxon>Pseudomonadati</taxon>
        <taxon>Bacteroidota</taxon>
        <taxon>Chitinophagia</taxon>
        <taxon>Chitinophagales</taxon>
        <taxon>Chitinophagaceae</taxon>
        <taxon>Terrimonas</taxon>
    </lineage>
</organism>
<evidence type="ECO:0000313" key="4">
    <source>
        <dbReference type="EMBL" id="MCG2616366.1"/>
    </source>
</evidence>
<protein>
    <submittedName>
        <fullName evidence="4">Substrate-binding domain-containing protein</fullName>
    </submittedName>
</protein>
<feature type="domain" description="PBP" evidence="3">
    <location>
        <begin position="37"/>
        <end position="279"/>
    </location>
</feature>
<comment type="caution">
    <text evidence="4">The sequence shown here is derived from an EMBL/GenBank/DDBJ whole genome shotgun (WGS) entry which is preliminary data.</text>
</comment>
<dbReference type="Proteomes" id="UP001165367">
    <property type="component" value="Unassembled WGS sequence"/>
</dbReference>
<evidence type="ECO:0000256" key="1">
    <source>
        <dbReference type="ARBA" id="ARBA00022729"/>
    </source>
</evidence>
<sequence>MKGYRSFVFFTALVLSCVLFAGCESYQEKRAKLTDTEKRGRIIISADESFKPVVDAQVAVYESNNPGTTIAVQYKPEAECLKDLLNDSIRMIIATRKASPAEEKFLTDSLLVGPVQLTVARDAVAVIVHPGAPDSLFTMNELKAVLTGKFKKNLIPVFDGVQATSTVRFIVDSVLHDEALTPKAMAASTSEEVINYVATHPDAVGFIGVSWIGNKDDGNQLSFLKKVRIAQLESTDTEGSYVLPVQLNIYMKRYPMVRDLVYILKEKHKGLGNGFADFMSGQIGQLIFRRAYLVPTQKKFTLRPVQLRDE</sequence>
<dbReference type="InterPro" id="IPR024370">
    <property type="entry name" value="PBP_domain"/>
</dbReference>
<dbReference type="Pfam" id="PF12849">
    <property type="entry name" value="PBP_like_2"/>
    <property type="match status" value="1"/>
</dbReference>
<dbReference type="Gene3D" id="3.40.190.10">
    <property type="entry name" value="Periplasmic binding protein-like II"/>
    <property type="match status" value="2"/>
</dbReference>
<gene>
    <name evidence="4" type="ORF">LZZ85_18850</name>
</gene>
<keyword evidence="5" id="KW-1185">Reference proteome</keyword>
<dbReference type="PANTHER" id="PTHR30570:SF1">
    <property type="entry name" value="PHOSPHATE-BINDING PROTEIN PSTS"/>
    <property type="match status" value="1"/>
</dbReference>
<accession>A0ABS9KVM6</accession>
<evidence type="ECO:0000256" key="2">
    <source>
        <dbReference type="SAM" id="SignalP"/>
    </source>
</evidence>
<feature type="chain" id="PRO_5046190814" evidence="2">
    <location>
        <begin position="22"/>
        <end position="310"/>
    </location>
</feature>
<dbReference type="PROSITE" id="PS51257">
    <property type="entry name" value="PROKAR_LIPOPROTEIN"/>
    <property type="match status" value="1"/>
</dbReference>
<name>A0ABS9KVM6_9BACT</name>
<dbReference type="SUPFAM" id="SSF53850">
    <property type="entry name" value="Periplasmic binding protein-like II"/>
    <property type="match status" value="1"/>
</dbReference>
<dbReference type="InterPro" id="IPR050811">
    <property type="entry name" value="Phosphate_ABC_transporter"/>
</dbReference>
<evidence type="ECO:0000259" key="3">
    <source>
        <dbReference type="Pfam" id="PF12849"/>
    </source>
</evidence>
<dbReference type="PANTHER" id="PTHR30570">
    <property type="entry name" value="PERIPLASMIC PHOSPHATE BINDING COMPONENT OF PHOSPHATE ABC TRANSPORTER"/>
    <property type="match status" value="1"/>
</dbReference>
<proteinExistence type="predicted"/>
<evidence type="ECO:0000313" key="5">
    <source>
        <dbReference type="Proteomes" id="UP001165367"/>
    </source>
</evidence>
<reference evidence="4" key="1">
    <citation type="submission" date="2022-01" db="EMBL/GenBank/DDBJ databases">
        <authorList>
            <person name="Jo J.-H."/>
            <person name="Im W.-T."/>
        </authorList>
    </citation>
    <scope>NUCLEOTIDE SEQUENCE</scope>
    <source>
        <strain evidence="4">NA20</strain>
    </source>
</reference>
<dbReference type="EMBL" id="JAKLTR010000013">
    <property type="protein sequence ID" value="MCG2616366.1"/>
    <property type="molecule type" value="Genomic_DNA"/>
</dbReference>
<dbReference type="RefSeq" id="WP_237874904.1">
    <property type="nucleotide sequence ID" value="NZ_JAKLTR010000013.1"/>
</dbReference>